<feature type="compositionally biased region" description="Polar residues" evidence="3">
    <location>
        <begin position="142"/>
        <end position="153"/>
    </location>
</feature>
<evidence type="ECO:0000256" key="3">
    <source>
        <dbReference type="SAM" id="MobiDB-lite"/>
    </source>
</evidence>
<dbReference type="CDD" id="cd00067">
    <property type="entry name" value="GAL4"/>
    <property type="match status" value="1"/>
</dbReference>
<dbReference type="InterPro" id="IPR007219">
    <property type="entry name" value="XnlR_reg_dom"/>
</dbReference>
<dbReference type="SMART" id="SM00906">
    <property type="entry name" value="Fungal_trans"/>
    <property type="match status" value="1"/>
</dbReference>
<feature type="region of interest" description="Disordered" evidence="3">
    <location>
        <begin position="1074"/>
        <end position="1139"/>
    </location>
</feature>
<keyword evidence="1" id="KW-0479">Metal-binding</keyword>
<feature type="compositionally biased region" description="Polar residues" evidence="3">
    <location>
        <begin position="1129"/>
        <end position="1139"/>
    </location>
</feature>
<dbReference type="OrthoDB" id="2354469at2759"/>
<dbReference type="SMART" id="SM00066">
    <property type="entry name" value="GAL4"/>
    <property type="match status" value="1"/>
</dbReference>
<dbReference type="PROSITE" id="PS00463">
    <property type="entry name" value="ZN2_CY6_FUNGAL_1"/>
    <property type="match status" value="1"/>
</dbReference>
<dbReference type="OMA" id="CTKNGHQ"/>
<feature type="compositionally biased region" description="Acidic residues" evidence="3">
    <location>
        <begin position="105"/>
        <end position="119"/>
    </location>
</feature>
<feature type="region of interest" description="Disordered" evidence="3">
    <location>
        <begin position="769"/>
        <end position="804"/>
    </location>
</feature>
<feature type="compositionally biased region" description="Basic and acidic residues" evidence="3">
    <location>
        <begin position="189"/>
        <end position="198"/>
    </location>
</feature>
<reference evidence="5 6" key="1">
    <citation type="journal article" date="2013" name="BMC Genomics">
        <title>The genome and transcriptome of the pine saprophyte Ophiostoma piceae, and a comparison with the bark beetle-associated pine pathogen Grosmannia clavigera.</title>
        <authorList>
            <person name="Haridas S."/>
            <person name="Wang Y."/>
            <person name="Lim L."/>
            <person name="Massoumi Alamouti S."/>
            <person name="Jackman S."/>
            <person name="Docking R."/>
            <person name="Robertson G."/>
            <person name="Birol I."/>
            <person name="Bohlmann J."/>
            <person name="Breuil C."/>
        </authorList>
    </citation>
    <scope>NUCLEOTIDE SEQUENCE [LARGE SCALE GENOMIC DNA]</scope>
    <source>
        <strain evidence="5 6">UAMH 11346</strain>
    </source>
</reference>
<dbReference type="PANTHER" id="PTHR47783:SF1">
    <property type="entry name" value="ZN(II)2CYS6 TRANSCRIPTION FACTOR (EUROFUNG)"/>
    <property type="match status" value="1"/>
</dbReference>
<keyword evidence="2" id="KW-0539">Nucleus</keyword>
<feature type="region of interest" description="Disordered" evidence="3">
    <location>
        <begin position="72"/>
        <end position="255"/>
    </location>
</feature>
<dbReference type="InterPro" id="IPR036864">
    <property type="entry name" value="Zn2-C6_fun-type_DNA-bd_sf"/>
</dbReference>
<dbReference type="HOGENOM" id="CLU_007073_0_0_1"/>
<evidence type="ECO:0000313" key="5">
    <source>
        <dbReference type="EMBL" id="EPE07749.1"/>
    </source>
</evidence>
<feature type="compositionally biased region" description="Basic and acidic residues" evidence="3">
    <location>
        <begin position="165"/>
        <end position="179"/>
    </location>
</feature>
<organism evidence="5 6">
    <name type="scientific">Ophiostoma piceae (strain UAMH 11346)</name>
    <name type="common">Sap stain fungus</name>
    <dbReference type="NCBI Taxonomy" id="1262450"/>
    <lineage>
        <taxon>Eukaryota</taxon>
        <taxon>Fungi</taxon>
        <taxon>Dikarya</taxon>
        <taxon>Ascomycota</taxon>
        <taxon>Pezizomycotina</taxon>
        <taxon>Sordariomycetes</taxon>
        <taxon>Sordariomycetidae</taxon>
        <taxon>Ophiostomatales</taxon>
        <taxon>Ophiostomataceae</taxon>
        <taxon>Ophiostoma</taxon>
    </lineage>
</organism>
<dbReference type="Pfam" id="PF04082">
    <property type="entry name" value="Fungal_trans"/>
    <property type="match status" value="1"/>
</dbReference>
<keyword evidence="6" id="KW-1185">Reference proteome</keyword>
<dbReference type="Gene3D" id="4.10.240.10">
    <property type="entry name" value="Zn(2)-C6 fungal-type DNA-binding domain"/>
    <property type="match status" value="1"/>
</dbReference>
<evidence type="ECO:0000313" key="6">
    <source>
        <dbReference type="Proteomes" id="UP000016923"/>
    </source>
</evidence>
<dbReference type="CDD" id="cd12148">
    <property type="entry name" value="fungal_TF_MHR"/>
    <property type="match status" value="1"/>
</dbReference>
<evidence type="ECO:0000256" key="1">
    <source>
        <dbReference type="ARBA" id="ARBA00022723"/>
    </source>
</evidence>
<feature type="compositionally biased region" description="Polar residues" evidence="3">
    <location>
        <begin position="75"/>
        <end position="88"/>
    </location>
</feature>
<accession>S3C2M4</accession>
<dbReference type="AlphaFoldDB" id="S3C2M4"/>
<feature type="compositionally biased region" description="Low complexity" evidence="3">
    <location>
        <begin position="1111"/>
        <end position="1121"/>
    </location>
</feature>
<proteinExistence type="predicted"/>
<dbReference type="Proteomes" id="UP000016923">
    <property type="component" value="Unassembled WGS sequence"/>
</dbReference>
<evidence type="ECO:0000259" key="4">
    <source>
        <dbReference type="PROSITE" id="PS50048"/>
    </source>
</evidence>
<dbReference type="PANTHER" id="PTHR47783">
    <property type="entry name" value="ZN(II)2CYS6 TRANSCRIPTION FACTOR (EUROFUNG)-RELATED"/>
    <property type="match status" value="1"/>
</dbReference>
<dbReference type="GO" id="GO:0000981">
    <property type="term" value="F:DNA-binding transcription factor activity, RNA polymerase II-specific"/>
    <property type="evidence" value="ECO:0007669"/>
    <property type="project" value="InterPro"/>
</dbReference>
<dbReference type="EMBL" id="KE148150">
    <property type="protein sequence ID" value="EPE07749.1"/>
    <property type="molecule type" value="Genomic_DNA"/>
</dbReference>
<feature type="domain" description="Zn(2)-C6 fungal-type" evidence="4">
    <location>
        <begin position="33"/>
        <end position="61"/>
    </location>
</feature>
<dbReference type="GO" id="GO:0003677">
    <property type="term" value="F:DNA binding"/>
    <property type="evidence" value="ECO:0007669"/>
    <property type="project" value="InterPro"/>
</dbReference>
<feature type="compositionally biased region" description="Low complexity" evidence="3">
    <location>
        <begin position="1074"/>
        <end position="1094"/>
    </location>
</feature>
<dbReference type="InterPro" id="IPR001138">
    <property type="entry name" value="Zn2Cys6_DnaBD"/>
</dbReference>
<feature type="region of interest" description="Disordered" evidence="3">
    <location>
        <begin position="1157"/>
        <end position="1184"/>
    </location>
</feature>
<dbReference type="PROSITE" id="PS50048">
    <property type="entry name" value="ZN2_CY6_FUNGAL_2"/>
    <property type="match status" value="1"/>
</dbReference>
<dbReference type="GO" id="GO:0006351">
    <property type="term" value="P:DNA-templated transcription"/>
    <property type="evidence" value="ECO:0007669"/>
    <property type="project" value="InterPro"/>
</dbReference>
<feature type="compositionally biased region" description="Basic and acidic residues" evidence="3">
    <location>
        <begin position="89"/>
        <end position="104"/>
    </location>
</feature>
<dbReference type="eggNOG" id="ENOG502RYZ7">
    <property type="taxonomic scope" value="Eukaryota"/>
</dbReference>
<feature type="region of interest" description="Disordered" evidence="3">
    <location>
        <begin position="282"/>
        <end position="301"/>
    </location>
</feature>
<feature type="region of interest" description="Disordered" evidence="3">
    <location>
        <begin position="496"/>
        <end position="542"/>
    </location>
</feature>
<dbReference type="Pfam" id="PF00172">
    <property type="entry name" value="Zn_clus"/>
    <property type="match status" value="1"/>
</dbReference>
<feature type="compositionally biased region" description="Basic and acidic residues" evidence="3">
    <location>
        <begin position="515"/>
        <end position="526"/>
    </location>
</feature>
<evidence type="ECO:0000256" key="2">
    <source>
        <dbReference type="ARBA" id="ARBA00023242"/>
    </source>
</evidence>
<protein>
    <submittedName>
        <fullName evidence="5">Pathway-specific nitrogen regulator</fullName>
    </submittedName>
</protein>
<gene>
    <name evidence="5" type="ORF">F503_00471</name>
</gene>
<name>S3C2M4_OPHP1</name>
<dbReference type="SUPFAM" id="SSF57701">
    <property type="entry name" value="Zn2/Cys6 DNA-binding domain"/>
    <property type="match status" value="1"/>
</dbReference>
<feature type="compositionally biased region" description="Low complexity" evidence="3">
    <location>
        <begin position="234"/>
        <end position="249"/>
    </location>
</feature>
<dbReference type="VEuPathDB" id="FungiDB:F503_00471"/>
<feature type="region of interest" description="Disordered" evidence="3">
    <location>
        <begin position="916"/>
        <end position="973"/>
    </location>
</feature>
<feature type="region of interest" description="Disordered" evidence="3">
    <location>
        <begin position="1"/>
        <end position="30"/>
    </location>
</feature>
<dbReference type="GO" id="GO:0008270">
    <property type="term" value="F:zinc ion binding"/>
    <property type="evidence" value="ECO:0007669"/>
    <property type="project" value="InterPro"/>
</dbReference>
<sequence length="1247" mass="136802">MSALSQSLPPPKQIRFVNNPGQPPSKRRRINAACLTCRKRKTRCAGERPVCSTCTKNGHECLGYSDIVERKKEQNGSAASGSGLATTESTHHGRSAEADPKSDYDELDDVDDEFGEEPDTSSSQNSKAGIAVSPRRRASEVGQRNTAAISNASPLRRRRASGNDLSHDRPRHSEPHECDVGQQSQQKHRQAEQLREGHQTSNAQRADYRRSVSFQGSSHGSHGSHGGHGSSKRSPSLHQLPPQHPSQHPSQHHNESHRVPYFRYFGPTAIVPGYKQMVVDVSSRDRRRSRGSSFSTSSPNATLTEKNLSYFRSQQHRQSRGSFDTPFETLEELPIYDPNDTGPIHPIIINLVKTFFLHLGCNYPFLREQRVLLHLRNKRMEPILVDAMCALAARFSDLPIFTNGNDDGQEGDSRMSRSEYGSFYAQRAKAATVDTFPCPSVAAVQACLLMAYEGFGADQDSALWMYLGIAIRMAVDLGLQKKISVDTTQAESDPLFIRSWKGNGSGGDQNSESTSKPRNDGRHDDQGNGQGMDMAAADNTGRRGIDSFGAEEIRADEQERADTFWAVFFLDRVISSGTGRPVTFRDDDFDLAFPEAVLDPVTKRPAPFPILAQIIHLYGRVSDVLNNIRSVDDLTEEKMKRLGQMESDLTQLYQRQDPRLNFNAPNFQAYVRAGQGSTFILLHFWIHALIIILHQPTLLTPFGSLHRRRQLLPNSHELSMSSAKTIADILAFAELIDPKSFIGNPFTSQPMYIAACAFLTESIANASMPTSRNASPPHASSLAQAREETATSGGTGSSGNGNIDARTAAKHSLLASNANQNYQRCYKSLQQLHLYWGGVRYILSALDQKSKGIWDCETFTLDEMDTTRNNHKQSLSHIPVFDSPGSPNAPPIAWSLTGTSNSANPSLTVLFQSHANAAGHAQASSQPRPKQTQRSQKQHRQHQQEQHQPTARQQPDQSPRSAATPPGNMVYDPIRQSLPEAVPSIYPATAFPQATLSAIRYSPQISSQQPQLPNQQPQYHQHGAAYPGSAMQGQATQAYKNDQIRHGIIDDASPGVVLDGQQAGMYGSSDAAYHAQHVHQQQQLHHGYVQHQQGDMAQGQLRQAVPAPLQSFSTPSSHQSSYEGGINLPATSPTSNSLSDFGQAQVRAAAAAASLGHLDGRGLHPPPPRPLQPTGFGAGDGSGGDGGYVGDPYSYLETGPLPDVITFDSQEVDISQVPLLTDIMPQWLEYLPSNVLNLFDENFSSTN</sequence>
<dbReference type="STRING" id="1262450.S3C2M4"/>